<accession>A0A3B0JL33</accession>
<dbReference type="GO" id="GO:0070072">
    <property type="term" value="P:vacuolar proton-transporting V-type ATPase complex assembly"/>
    <property type="evidence" value="ECO:0007669"/>
    <property type="project" value="InterPro"/>
</dbReference>
<dbReference type="OMA" id="VDCANTQ"/>
<evidence type="ECO:0000313" key="3">
    <source>
        <dbReference type="EMBL" id="SPP76080.1"/>
    </source>
</evidence>
<evidence type="ECO:0000256" key="1">
    <source>
        <dbReference type="ARBA" id="ARBA00093634"/>
    </source>
</evidence>
<proteinExistence type="predicted"/>
<evidence type="ECO:0000256" key="2">
    <source>
        <dbReference type="SAM" id="MobiDB-lite"/>
    </source>
</evidence>
<dbReference type="PANTHER" id="PTHR31996">
    <property type="entry name" value="COILED-COIL DOMAIN-CONTAINING PROTEIN 115"/>
    <property type="match status" value="1"/>
</dbReference>
<name>A0A3B0JL33_DROGU</name>
<feature type="region of interest" description="Disordered" evidence="2">
    <location>
        <begin position="1"/>
        <end position="24"/>
    </location>
</feature>
<dbReference type="OrthoDB" id="408631at2759"/>
<dbReference type="AlphaFoldDB" id="A0A3B0JL33"/>
<gene>
    <name evidence="3" type="ORF">DGUA_6G006548</name>
</gene>
<feature type="compositionally biased region" description="Low complexity" evidence="2">
    <location>
        <begin position="10"/>
        <end position="24"/>
    </location>
</feature>
<dbReference type="EMBL" id="OUUW01000002">
    <property type="protein sequence ID" value="SPP76080.1"/>
    <property type="molecule type" value="Genomic_DNA"/>
</dbReference>
<organism evidence="3 4">
    <name type="scientific">Drosophila guanche</name>
    <name type="common">Fruit fly</name>
    <dbReference type="NCBI Taxonomy" id="7266"/>
    <lineage>
        <taxon>Eukaryota</taxon>
        <taxon>Metazoa</taxon>
        <taxon>Ecdysozoa</taxon>
        <taxon>Arthropoda</taxon>
        <taxon>Hexapoda</taxon>
        <taxon>Insecta</taxon>
        <taxon>Pterygota</taxon>
        <taxon>Neoptera</taxon>
        <taxon>Endopterygota</taxon>
        <taxon>Diptera</taxon>
        <taxon>Brachycera</taxon>
        <taxon>Muscomorpha</taxon>
        <taxon>Ephydroidea</taxon>
        <taxon>Drosophilidae</taxon>
        <taxon>Drosophila</taxon>
        <taxon>Sophophora</taxon>
    </lineage>
</organism>
<reference evidence="4" key="1">
    <citation type="submission" date="2018-01" db="EMBL/GenBank/DDBJ databases">
        <authorList>
            <person name="Alioto T."/>
            <person name="Alioto T."/>
        </authorList>
    </citation>
    <scope>NUCLEOTIDE SEQUENCE [LARGE SCALE GENOMIC DNA]</scope>
</reference>
<protein>
    <recommendedName>
        <fullName evidence="1">Vacuolar ATPase assembly protein VMA22</fullName>
    </recommendedName>
</protein>
<keyword evidence="4" id="KW-1185">Reference proteome</keyword>
<sequence length="176" mass="20037">MSEPKGPIQSIRSSEPETISSTEEAGSLLDSLHLHIFHLLEDQAVQHHQLSRETSEARMILARVRLQEGNQRTAVEAQLPRCRPYKALCRLVEEARAWGTIVNLNRLAVEPCRGYLQPVTNIFGALVPMSLRVASRKWERCVDQIVDCANTQRELQASISSIRQLRRSLYPSYPHK</sequence>
<dbReference type="PANTHER" id="PTHR31996:SF2">
    <property type="entry name" value="COILED-COIL DOMAIN-CONTAINING PROTEIN 115"/>
    <property type="match status" value="1"/>
</dbReference>
<evidence type="ECO:0000313" key="4">
    <source>
        <dbReference type="Proteomes" id="UP000268350"/>
    </source>
</evidence>
<dbReference type="GO" id="GO:0051082">
    <property type="term" value="F:unfolded protein binding"/>
    <property type="evidence" value="ECO:0007669"/>
    <property type="project" value="TreeGrafter"/>
</dbReference>
<dbReference type="Proteomes" id="UP000268350">
    <property type="component" value="Unassembled WGS sequence"/>
</dbReference>
<dbReference type="InterPro" id="IPR040357">
    <property type="entry name" value="Vma22/CCDC115"/>
</dbReference>